<dbReference type="Gene3D" id="3.20.20.80">
    <property type="entry name" value="Glycosidases"/>
    <property type="match status" value="1"/>
</dbReference>
<sequence>MFPETMQWRKRKRILLIIIALCVWLVWYVKFDGHHAVFKAQEVSSNFWGVTFSKKYAQELGLDWREAYIATIDDLGVKNIRLPVYWDDIEPQPGLFDFSEYEWMLKEGEARDVKFIVNIGRRLPRWPECHQPAWTGVLPEAHVDARHLVAAQTAFEFFREFDSIQYWQLENEYFFPWFGLCPEANPDLLQQEISYVRERDSRPIILTDSGELNSWRKAARYSDILGVTMYRVVWSNYFGYTRYPWPAALYRVKAAFADKDHSRMIVAELQAEPWPSHFQSVTAITPNEAAKSFSLRQFETNAEIARRTGFRQAYFWGVEWWYWMLKQGDSSMWEKAREIFKTGS</sequence>
<dbReference type="InterPro" id="IPR017853">
    <property type="entry name" value="GH"/>
</dbReference>
<dbReference type="AlphaFoldDB" id="A0A1G2BNI0"/>
<organism evidence="1 2">
    <name type="scientific">Candidatus Komeilibacteria bacterium RIFCSPLOWO2_01_FULL_53_11</name>
    <dbReference type="NCBI Taxonomy" id="1798552"/>
    <lineage>
        <taxon>Bacteria</taxon>
        <taxon>Candidatus Komeiliibacteriota</taxon>
    </lineage>
</organism>
<accession>A0A1G2BNI0</accession>
<comment type="caution">
    <text evidence="1">The sequence shown here is derived from an EMBL/GenBank/DDBJ whole genome shotgun (WGS) entry which is preliminary data.</text>
</comment>
<gene>
    <name evidence="1" type="ORF">A3B31_02565</name>
</gene>
<name>A0A1G2BNI0_9BACT</name>
<evidence type="ECO:0000313" key="2">
    <source>
        <dbReference type="Proteomes" id="UP000177349"/>
    </source>
</evidence>
<protein>
    <recommendedName>
        <fullName evidence="3">Glycoside hydrolase family 5 domain-containing protein</fullName>
    </recommendedName>
</protein>
<dbReference type="EMBL" id="MHKN01000059">
    <property type="protein sequence ID" value="OGY90703.1"/>
    <property type="molecule type" value="Genomic_DNA"/>
</dbReference>
<reference evidence="1 2" key="1">
    <citation type="journal article" date="2016" name="Nat. Commun.">
        <title>Thousands of microbial genomes shed light on interconnected biogeochemical processes in an aquifer system.</title>
        <authorList>
            <person name="Anantharaman K."/>
            <person name="Brown C.T."/>
            <person name="Hug L.A."/>
            <person name="Sharon I."/>
            <person name="Castelle C.J."/>
            <person name="Probst A.J."/>
            <person name="Thomas B.C."/>
            <person name="Singh A."/>
            <person name="Wilkins M.J."/>
            <person name="Karaoz U."/>
            <person name="Brodie E.L."/>
            <person name="Williams K.H."/>
            <person name="Hubbard S.S."/>
            <person name="Banfield J.F."/>
        </authorList>
    </citation>
    <scope>NUCLEOTIDE SEQUENCE [LARGE SCALE GENOMIC DNA]</scope>
</reference>
<evidence type="ECO:0008006" key="3">
    <source>
        <dbReference type="Google" id="ProtNLM"/>
    </source>
</evidence>
<dbReference type="Proteomes" id="UP000177349">
    <property type="component" value="Unassembled WGS sequence"/>
</dbReference>
<dbReference type="SUPFAM" id="SSF51445">
    <property type="entry name" value="(Trans)glycosidases"/>
    <property type="match status" value="1"/>
</dbReference>
<proteinExistence type="predicted"/>
<evidence type="ECO:0000313" key="1">
    <source>
        <dbReference type="EMBL" id="OGY90703.1"/>
    </source>
</evidence>